<feature type="domain" description="O-GlcNAc transferase C-terminal" evidence="9">
    <location>
        <begin position="334"/>
        <end position="495"/>
    </location>
</feature>
<comment type="pathway">
    <text evidence="1">Protein modification; protein glycosylation.</text>
</comment>
<evidence type="ECO:0000313" key="10">
    <source>
        <dbReference type="EMBL" id="KAE9628893.1"/>
    </source>
</evidence>
<protein>
    <recommendedName>
        <fullName evidence="3">protein O-GlcNAc transferase</fullName>
        <ecNumber evidence="3">2.4.1.255</ecNumber>
    </recommendedName>
</protein>
<organism evidence="10 11">
    <name type="scientific">Parasedimentitalea maritima</name>
    <dbReference type="NCBI Taxonomy" id="2578117"/>
    <lineage>
        <taxon>Bacteria</taxon>
        <taxon>Pseudomonadati</taxon>
        <taxon>Pseudomonadota</taxon>
        <taxon>Alphaproteobacteria</taxon>
        <taxon>Rhodobacterales</taxon>
        <taxon>Paracoccaceae</taxon>
        <taxon>Parasedimentitalea</taxon>
    </lineage>
</organism>
<evidence type="ECO:0000256" key="5">
    <source>
        <dbReference type="ARBA" id="ARBA00022679"/>
    </source>
</evidence>
<dbReference type="InterPro" id="IPR029489">
    <property type="entry name" value="OGT/SEC/SPY_C"/>
</dbReference>
<keyword evidence="7 8" id="KW-0802">TPR repeat</keyword>
<evidence type="ECO:0000256" key="6">
    <source>
        <dbReference type="ARBA" id="ARBA00022737"/>
    </source>
</evidence>
<keyword evidence="4" id="KW-0328">Glycosyltransferase</keyword>
<feature type="repeat" description="TPR" evidence="8">
    <location>
        <begin position="193"/>
        <end position="226"/>
    </location>
</feature>
<dbReference type="Pfam" id="PF13432">
    <property type="entry name" value="TPR_16"/>
    <property type="match status" value="1"/>
</dbReference>
<feature type="repeat" description="TPR" evidence="8">
    <location>
        <begin position="227"/>
        <end position="260"/>
    </location>
</feature>
<dbReference type="PANTHER" id="PTHR44998">
    <property type="match status" value="1"/>
</dbReference>
<dbReference type="GO" id="GO:0006493">
    <property type="term" value="P:protein O-linked glycosylation"/>
    <property type="evidence" value="ECO:0007669"/>
    <property type="project" value="TreeGrafter"/>
</dbReference>
<dbReference type="Pfam" id="PF13414">
    <property type="entry name" value="TPR_11"/>
    <property type="match status" value="1"/>
</dbReference>
<name>A0A6A4RGV6_9RHOB</name>
<dbReference type="RefSeq" id="WP_158980083.1">
    <property type="nucleotide sequence ID" value="NZ_WSFO01000008.1"/>
</dbReference>
<dbReference type="InterPro" id="IPR019734">
    <property type="entry name" value="TPR_rpt"/>
</dbReference>
<dbReference type="Gene3D" id="3.40.50.11380">
    <property type="match status" value="1"/>
</dbReference>
<dbReference type="PROSITE" id="PS50005">
    <property type="entry name" value="TPR"/>
    <property type="match status" value="4"/>
</dbReference>
<evidence type="ECO:0000256" key="4">
    <source>
        <dbReference type="ARBA" id="ARBA00022676"/>
    </source>
</evidence>
<accession>A0A6A4RGV6</accession>
<sequence length="727" mass="81463">MTLAKSLNAAKRLERTDKFDDAAKIYGDILARYPRNVNARKALESLSQRLRQASDPPAVVKARLAKGFAAGQFRVTATSAAELVREYQDSHFLWSLLGRCYLELGALDKSASCLTRACEIEPKSGESRTLLGNALKQQRKFHDAITQYSKVIEAEPDNLAALNNLGNTLATLGRFTEAAQHQATACKLAPQNAQLQYNHAGTLRQLGDLNGARDLYESAVKISPDFAAAHFNLGQINGLLGNRIEAIRNFDGALEVNADDDRSRVQKLHQMAHINDWSWPEEYQQHRRHLGLRGTACSPFAMLSMEDNPDLLRHRTQAYAEQQFSDVAPPLPARASKRPDRLRVGYFSADFHAHATMHLMGGLFEQHDPNRFEVVAYSYGPNRQDDSRKRLLSHVTHFREMSNVSNTNFVAAAQADKLDIAVDLKGYTGDNRSALFATRLAPVHMSYLGYPGTMGTPAFDYLIGDHTVCPPGSERHYSEHLMRMPHSYQINDDQRQISDRQFTREACGLPNDAFVFCSFNNSYKITPREFDIWMRLLAQVDDSVLWLLRSNEWSQANLQREAEARGIDPNRLIFADRMPQQDHLARQKVADLFLDTFIYNAHTTASDALWAGLPVLTLMGQQFASRVGASLLNAVGLPELITQSEGDYEARALELARSPDDLLGLRSKLTTNRNTAPLFQTEAFTRALERGFDMAFDRYLNGLAPDHLNVPELETGKTSLRPETVAA</sequence>
<dbReference type="EC" id="2.4.1.255" evidence="3"/>
<feature type="repeat" description="TPR" evidence="8">
    <location>
        <begin position="91"/>
        <end position="124"/>
    </location>
</feature>
<evidence type="ECO:0000259" key="9">
    <source>
        <dbReference type="Pfam" id="PF13844"/>
    </source>
</evidence>
<dbReference type="SUPFAM" id="SSF48452">
    <property type="entry name" value="TPR-like"/>
    <property type="match status" value="1"/>
</dbReference>
<evidence type="ECO:0000256" key="3">
    <source>
        <dbReference type="ARBA" id="ARBA00011970"/>
    </source>
</evidence>
<feature type="repeat" description="TPR" evidence="8">
    <location>
        <begin position="125"/>
        <end position="158"/>
    </location>
</feature>
<dbReference type="EMBL" id="WSFO01000008">
    <property type="protein sequence ID" value="KAE9628893.1"/>
    <property type="molecule type" value="Genomic_DNA"/>
</dbReference>
<evidence type="ECO:0000313" key="11">
    <source>
        <dbReference type="Proteomes" id="UP000441586"/>
    </source>
</evidence>
<dbReference type="InterPro" id="IPR011990">
    <property type="entry name" value="TPR-like_helical_dom_sf"/>
</dbReference>
<dbReference type="PANTHER" id="PTHR44998:SF1">
    <property type="entry name" value="UDP-N-ACETYLGLUCOSAMINE--PEPTIDE N-ACETYLGLUCOSAMINYLTRANSFERASE 110 KDA SUBUNIT"/>
    <property type="match status" value="1"/>
</dbReference>
<evidence type="ECO:0000256" key="8">
    <source>
        <dbReference type="PROSITE-ProRule" id="PRU00339"/>
    </source>
</evidence>
<feature type="domain" description="O-GlcNAc transferase C-terminal" evidence="9">
    <location>
        <begin position="503"/>
        <end position="687"/>
    </location>
</feature>
<evidence type="ECO:0000256" key="1">
    <source>
        <dbReference type="ARBA" id="ARBA00004922"/>
    </source>
</evidence>
<dbReference type="Pfam" id="PF13844">
    <property type="entry name" value="Glyco_transf_41"/>
    <property type="match status" value="2"/>
</dbReference>
<comment type="caution">
    <text evidence="10">The sequence shown here is derived from an EMBL/GenBank/DDBJ whole genome shotgun (WGS) entry which is preliminary data.</text>
</comment>
<dbReference type="Pfam" id="PF13181">
    <property type="entry name" value="TPR_8"/>
    <property type="match status" value="1"/>
</dbReference>
<proteinExistence type="inferred from homology"/>
<dbReference type="Gene3D" id="3.40.50.2000">
    <property type="entry name" value="Glycogen Phosphorylase B"/>
    <property type="match status" value="1"/>
</dbReference>
<comment type="similarity">
    <text evidence="2">Belongs to the glycosyltransferase 41 family. O-GlcNAc transferase subfamily.</text>
</comment>
<dbReference type="Proteomes" id="UP000441586">
    <property type="component" value="Unassembled WGS sequence"/>
</dbReference>
<dbReference type="GO" id="GO:0097363">
    <property type="term" value="F:protein O-acetylglucosaminyltransferase activity"/>
    <property type="evidence" value="ECO:0007669"/>
    <property type="project" value="UniProtKB-EC"/>
</dbReference>
<dbReference type="SMART" id="SM00028">
    <property type="entry name" value="TPR"/>
    <property type="match status" value="5"/>
</dbReference>
<evidence type="ECO:0000256" key="2">
    <source>
        <dbReference type="ARBA" id="ARBA00005386"/>
    </source>
</evidence>
<dbReference type="Gene3D" id="1.25.40.10">
    <property type="entry name" value="Tetratricopeptide repeat domain"/>
    <property type="match status" value="2"/>
</dbReference>
<gene>
    <name evidence="10" type="ORF">GP644_14085</name>
</gene>
<evidence type="ECO:0000256" key="7">
    <source>
        <dbReference type="ARBA" id="ARBA00022803"/>
    </source>
</evidence>
<keyword evidence="6" id="KW-0677">Repeat</keyword>
<dbReference type="AlphaFoldDB" id="A0A6A4RGV6"/>
<keyword evidence="5" id="KW-0808">Transferase</keyword>
<reference evidence="10 11" key="1">
    <citation type="submission" date="2019-12" db="EMBL/GenBank/DDBJ databases">
        <authorList>
            <person name="Zhang Y.-J."/>
        </authorList>
    </citation>
    <scope>NUCLEOTIDE SEQUENCE [LARGE SCALE GENOMIC DNA]</scope>
    <source>
        <strain evidence="10 11">H18S-6</strain>
    </source>
</reference>